<keyword evidence="7 8" id="KW-0320">Glycogen biosynthesis</keyword>
<evidence type="ECO:0000256" key="2">
    <source>
        <dbReference type="ARBA" id="ARBA00002764"/>
    </source>
</evidence>
<dbReference type="Proteomes" id="UP000587760">
    <property type="component" value="Unassembled WGS sequence"/>
</dbReference>
<evidence type="ECO:0000259" key="10">
    <source>
        <dbReference type="Pfam" id="PF08323"/>
    </source>
</evidence>
<dbReference type="Pfam" id="PF08323">
    <property type="entry name" value="Glyco_transf_5"/>
    <property type="match status" value="1"/>
</dbReference>
<dbReference type="HAMAP" id="MF_00484">
    <property type="entry name" value="Glycogen_synth"/>
    <property type="match status" value="1"/>
</dbReference>
<evidence type="ECO:0000313" key="11">
    <source>
        <dbReference type="EMBL" id="MBB6478680.1"/>
    </source>
</evidence>
<evidence type="ECO:0000256" key="8">
    <source>
        <dbReference type="HAMAP-Rule" id="MF_00484"/>
    </source>
</evidence>
<dbReference type="EC" id="2.4.1.21" evidence="8"/>
<evidence type="ECO:0000256" key="3">
    <source>
        <dbReference type="ARBA" id="ARBA00004964"/>
    </source>
</evidence>
<sequence>MSESRKILMVSSEAVPYAKTGGLADMVSALALHLRESGDDVRIVIPRYYSIDKSKLEKINGPLGVPTGTDEKWTAVYKDMLKGKVPIYFIDYDQLYGRAGIYGPSGSESFEDNAERFNLLSRASFQLCRMLGWYPDVMHCHDWSAGLIPIYLNTTEFAGDFSQTASVFTIHNIGYQGVFPAEETIHTGLVETAAMLHKDNMNFLKCAIDQSHVITTVSPTYAKEIQTEQYGEGLEHLLDYRKYDLYGILNGVDYNDWNPETDPFIAPDNYSKEDMANKKKLKALLQEEAGLEVTDKKPLIGIVSRLADQKGFRELCEPFYGCLASLCRYIDLQFVILGTGEKWCEEELSRLNSTLPNLHAWTEFDNRKAHLIEAGSDFFLMPSRYEPCGLNQLYSLKYGTLPIVRMTGGLADTVENYNQQTGNGTGFTFYDLTPEAIYNVVGWAVWAWYNKKDHIEKMRQKAMSRDFSWNEPVKEYRKVYDIAMTKRRS</sequence>
<evidence type="ECO:0000256" key="1">
    <source>
        <dbReference type="ARBA" id="ARBA00001478"/>
    </source>
</evidence>
<comment type="catalytic activity">
    <reaction evidence="1 8">
        <text>[(1-&gt;4)-alpha-D-glucosyl](n) + ADP-alpha-D-glucose = [(1-&gt;4)-alpha-D-glucosyl](n+1) + ADP + H(+)</text>
        <dbReference type="Rhea" id="RHEA:18189"/>
        <dbReference type="Rhea" id="RHEA-COMP:9584"/>
        <dbReference type="Rhea" id="RHEA-COMP:9587"/>
        <dbReference type="ChEBI" id="CHEBI:15378"/>
        <dbReference type="ChEBI" id="CHEBI:15444"/>
        <dbReference type="ChEBI" id="CHEBI:57498"/>
        <dbReference type="ChEBI" id="CHEBI:456216"/>
        <dbReference type="EC" id="2.4.1.21"/>
    </reaction>
</comment>
<keyword evidence="5 8" id="KW-0328">Glycosyltransferase</keyword>
<dbReference type="GO" id="GO:0005978">
    <property type="term" value="P:glycogen biosynthetic process"/>
    <property type="evidence" value="ECO:0007669"/>
    <property type="project" value="UniProtKB-UniRule"/>
</dbReference>
<dbReference type="Pfam" id="PF00534">
    <property type="entry name" value="Glycos_transf_1"/>
    <property type="match status" value="1"/>
</dbReference>
<protein>
    <recommendedName>
        <fullName evidence="8">Glycogen synthase</fullName>
        <ecNumber evidence="8">2.4.1.21</ecNumber>
    </recommendedName>
    <alternativeName>
        <fullName evidence="8">Starch [bacterial glycogen] synthase</fullName>
    </alternativeName>
</protein>
<dbReference type="Gene3D" id="3.40.50.2000">
    <property type="entry name" value="Glycogen Phosphorylase B"/>
    <property type="match status" value="2"/>
</dbReference>
<dbReference type="GO" id="GO:0004373">
    <property type="term" value="F:alpha-1,4-glucan glucosyltransferase (UDP-glucose donor) activity"/>
    <property type="evidence" value="ECO:0007669"/>
    <property type="project" value="InterPro"/>
</dbReference>
<evidence type="ECO:0000256" key="5">
    <source>
        <dbReference type="ARBA" id="ARBA00022676"/>
    </source>
</evidence>
<evidence type="ECO:0000313" key="12">
    <source>
        <dbReference type="Proteomes" id="UP000587760"/>
    </source>
</evidence>
<evidence type="ECO:0000259" key="9">
    <source>
        <dbReference type="Pfam" id="PF00534"/>
    </source>
</evidence>
<dbReference type="CDD" id="cd03791">
    <property type="entry name" value="GT5_Glycogen_synthase_DULL1-like"/>
    <property type="match status" value="1"/>
</dbReference>
<proteinExistence type="inferred from homology"/>
<dbReference type="RefSeq" id="WP_184742741.1">
    <property type="nucleotide sequence ID" value="NZ_JACHGJ010000001.1"/>
</dbReference>
<dbReference type="UniPathway" id="UPA00164"/>
<feature type="domain" description="Glycosyl transferase family 1" evidence="9">
    <location>
        <begin position="292"/>
        <end position="430"/>
    </location>
</feature>
<dbReference type="SUPFAM" id="SSF53756">
    <property type="entry name" value="UDP-Glycosyltransferase/glycogen phosphorylase"/>
    <property type="match status" value="1"/>
</dbReference>
<evidence type="ECO:0000256" key="4">
    <source>
        <dbReference type="ARBA" id="ARBA00010281"/>
    </source>
</evidence>
<reference evidence="11 12" key="1">
    <citation type="submission" date="2020-08" db="EMBL/GenBank/DDBJ databases">
        <title>Genomic Encyclopedia of Type Strains, Phase IV (KMG-IV): sequencing the most valuable type-strain genomes for metagenomic binning, comparative biology and taxonomic classification.</title>
        <authorList>
            <person name="Goeker M."/>
        </authorList>
    </citation>
    <scope>NUCLEOTIDE SEQUENCE [LARGE SCALE GENOMIC DNA]</scope>
    <source>
        <strain evidence="11 12">DSM 2461</strain>
    </source>
</reference>
<keyword evidence="12" id="KW-1185">Reference proteome</keyword>
<name>A0A841R6L4_9SPIO</name>
<keyword evidence="6 8" id="KW-0808">Transferase</keyword>
<evidence type="ECO:0000256" key="7">
    <source>
        <dbReference type="ARBA" id="ARBA00023056"/>
    </source>
</evidence>
<dbReference type="AlphaFoldDB" id="A0A841R6L4"/>
<dbReference type="NCBIfam" id="TIGR02095">
    <property type="entry name" value="glgA"/>
    <property type="match status" value="1"/>
</dbReference>
<dbReference type="GO" id="GO:0005829">
    <property type="term" value="C:cytosol"/>
    <property type="evidence" value="ECO:0007669"/>
    <property type="project" value="TreeGrafter"/>
</dbReference>
<dbReference type="GO" id="GO:0009011">
    <property type="term" value="F:alpha-1,4-glucan glucosyltransferase (ADP-glucose donor) activity"/>
    <property type="evidence" value="ECO:0007669"/>
    <property type="project" value="UniProtKB-UniRule"/>
</dbReference>
<dbReference type="InterPro" id="IPR001296">
    <property type="entry name" value="Glyco_trans_1"/>
</dbReference>
<dbReference type="PANTHER" id="PTHR45825">
    <property type="entry name" value="GRANULE-BOUND STARCH SYNTHASE 1, CHLOROPLASTIC/AMYLOPLASTIC"/>
    <property type="match status" value="1"/>
</dbReference>
<dbReference type="InterPro" id="IPR013534">
    <property type="entry name" value="Starch_synth_cat_dom"/>
</dbReference>
<organism evidence="11 12">
    <name type="scientific">Spirochaeta isovalerica</name>
    <dbReference type="NCBI Taxonomy" id="150"/>
    <lineage>
        <taxon>Bacteria</taxon>
        <taxon>Pseudomonadati</taxon>
        <taxon>Spirochaetota</taxon>
        <taxon>Spirochaetia</taxon>
        <taxon>Spirochaetales</taxon>
        <taxon>Spirochaetaceae</taxon>
        <taxon>Spirochaeta</taxon>
    </lineage>
</organism>
<comment type="caution">
    <text evidence="11">The sequence shown here is derived from an EMBL/GenBank/DDBJ whole genome shotgun (WGS) entry which is preliminary data.</text>
</comment>
<feature type="domain" description="Starch synthase catalytic" evidence="10">
    <location>
        <begin position="6"/>
        <end position="239"/>
    </location>
</feature>
<evidence type="ECO:0000256" key="6">
    <source>
        <dbReference type="ARBA" id="ARBA00022679"/>
    </source>
</evidence>
<comment type="pathway">
    <text evidence="3 8">Glycan biosynthesis; glycogen biosynthesis.</text>
</comment>
<dbReference type="PANTHER" id="PTHR45825:SF11">
    <property type="entry name" value="ALPHA AMYLASE DOMAIN-CONTAINING PROTEIN"/>
    <property type="match status" value="1"/>
</dbReference>
<comment type="function">
    <text evidence="2 8">Synthesizes alpha-1,4-glucan chains using ADP-glucose.</text>
</comment>
<feature type="binding site" evidence="8">
    <location>
        <position position="19"/>
    </location>
    <ligand>
        <name>ADP-alpha-D-glucose</name>
        <dbReference type="ChEBI" id="CHEBI:57498"/>
    </ligand>
</feature>
<accession>A0A841R6L4</accession>
<dbReference type="EMBL" id="JACHGJ010000001">
    <property type="protein sequence ID" value="MBB6478680.1"/>
    <property type="molecule type" value="Genomic_DNA"/>
</dbReference>
<dbReference type="InterPro" id="IPR011835">
    <property type="entry name" value="GS/SS"/>
</dbReference>
<gene>
    <name evidence="8" type="primary">glgA</name>
    <name evidence="11" type="ORF">HNR50_000313</name>
</gene>
<comment type="similarity">
    <text evidence="4 8">Belongs to the glycosyltransferase 1 family. Bacterial/plant glycogen synthase subfamily.</text>
</comment>